<accession>A0A0K8R806</accession>
<keyword evidence="1" id="KW-0732">Signal</keyword>
<name>A0A0K8R806_IXORI</name>
<feature type="chain" id="PRO_5005516468" evidence="1">
    <location>
        <begin position="17"/>
        <end position="217"/>
    </location>
</feature>
<feature type="signal peptide" evidence="1">
    <location>
        <begin position="1"/>
        <end position="16"/>
    </location>
</feature>
<evidence type="ECO:0000256" key="1">
    <source>
        <dbReference type="SAM" id="SignalP"/>
    </source>
</evidence>
<dbReference type="EMBL" id="GADI01006521">
    <property type="protein sequence ID" value="JAA67287.1"/>
    <property type="molecule type" value="mRNA"/>
</dbReference>
<dbReference type="AlphaFoldDB" id="A0A0K8R806"/>
<proteinExistence type="evidence at transcript level"/>
<protein>
    <submittedName>
        <fullName evidence="2">Putative ixodes 26 kDa salivary protein</fullName>
    </submittedName>
</protein>
<sequence>MRNFVVAFALATFTFGFTTNALAVAEFLGNKGADTPNITIGYQFYGFNNSEFKEVPQWLNGLQREARRFLRRELGLKLKLQLAYIARPIKDLESKIEDWKKATSTLSPFTILRYLKDFFDRRYNTDIVCLVTKEPLYYTKTSNSLGYAIHSTLCETEVPMLLTYNKNEVNETGYHFGLLIRESIKNFEFRDWWSKTFEGKKKYFDNCNRYILDTMKG</sequence>
<reference evidence="2" key="1">
    <citation type="submission" date="2012-12" db="EMBL/GenBank/DDBJ databases">
        <title>Identification and characterization of a phenylalanine ammonia-lyase gene family in Isatis indigotica Fort.</title>
        <authorList>
            <person name="Liu Q."/>
            <person name="Chen J."/>
            <person name="Zhou X."/>
            <person name="Di P."/>
            <person name="Xiao Y."/>
            <person name="Xuan H."/>
            <person name="Zhang L."/>
            <person name="Chen W."/>
        </authorList>
    </citation>
    <scope>NUCLEOTIDE SEQUENCE</scope>
    <source>
        <tissue evidence="2">Salivary gland</tissue>
    </source>
</reference>
<evidence type="ECO:0000313" key="2">
    <source>
        <dbReference type="EMBL" id="JAA67287.1"/>
    </source>
</evidence>
<organism evidence="2">
    <name type="scientific">Ixodes ricinus</name>
    <name type="common">Common tick</name>
    <name type="synonym">Acarus ricinus</name>
    <dbReference type="NCBI Taxonomy" id="34613"/>
    <lineage>
        <taxon>Eukaryota</taxon>
        <taxon>Metazoa</taxon>
        <taxon>Ecdysozoa</taxon>
        <taxon>Arthropoda</taxon>
        <taxon>Chelicerata</taxon>
        <taxon>Arachnida</taxon>
        <taxon>Acari</taxon>
        <taxon>Parasitiformes</taxon>
        <taxon>Ixodida</taxon>
        <taxon>Ixodoidea</taxon>
        <taxon>Ixodidae</taxon>
        <taxon>Ixodinae</taxon>
        <taxon>Ixodes</taxon>
    </lineage>
</organism>